<dbReference type="EMBL" id="KV417506">
    <property type="protein sequence ID" value="KZP27942.1"/>
    <property type="molecule type" value="Genomic_DNA"/>
</dbReference>
<accession>A0A166R5Y3</accession>
<dbReference type="AlphaFoldDB" id="A0A166R5Y3"/>
<organism evidence="1 2">
    <name type="scientific">Athelia psychrophila</name>
    <dbReference type="NCBI Taxonomy" id="1759441"/>
    <lineage>
        <taxon>Eukaryota</taxon>
        <taxon>Fungi</taxon>
        <taxon>Dikarya</taxon>
        <taxon>Basidiomycota</taxon>
        <taxon>Agaricomycotina</taxon>
        <taxon>Agaricomycetes</taxon>
        <taxon>Agaricomycetidae</taxon>
        <taxon>Atheliales</taxon>
        <taxon>Atheliaceae</taxon>
        <taxon>Athelia</taxon>
    </lineage>
</organism>
<keyword evidence="2" id="KW-1185">Reference proteome</keyword>
<proteinExistence type="predicted"/>
<protein>
    <submittedName>
        <fullName evidence="1">Uncharacterized protein</fullName>
    </submittedName>
</protein>
<feature type="non-terminal residue" evidence="1">
    <location>
        <position position="53"/>
    </location>
</feature>
<evidence type="ECO:0000313" key="1">
    <source>
        <dbReference type="EMBL" id="KZP27942.1"/>
    </source>
</evidence>
<evidence type="ECO:0000313" key="2">
    <source>
        <dbReference type="Proteomes" id="UP000076532"/>
    </source>
</evidence>
<sequence length="53" mass="5700">MRCGRASDVSCTTLPYISCTPPSACVSSLSPCKLLLYPYSQKKLLPMFSALGL</sequence>
<gene>
    <name evidence="1" type="ORF">FIBSPDRAFT_853145</name>
</gene>
<dbReference type="Proteomes" id="UP000076532">
    <property type="component" value="Unassembled WGS sequence"/>
</dbReference>
<reference evidence="1 2" key="1">
    <citation type="journal article" date="2016" name="Mol. Biol. Evol.">
        <title>Comparative Genomics of Early-Diverging Mushroom-Forming Fungi Provides Insights into the Origins of Lignocellulose Decay Capabilities.</title>
        <authorList>
            <person name="Nagy L.G."/>
            <person name="Riley R."/>
            <person name="Tritt A."/>
            <person name="Adam C."/>
            <person name="Daum C."/>
            <person name="Floudas D."/>
            <person name="Sun H."/>
            <person name="Yadav J.S."/>
            <person name="Pangilinan J."/>
            <person name="Larsson K.H."/>
            <person name="Matsuura K."/>
            <person name="Barry K."/>
            <person name="Labutti K."/>
            <person name="Kuo R."/>
            <person name="Ohm R.A."/>
            <person name="Bhattacharya S.S."/>
            <person name="Shirouzu T."/>
            <person name="Yoshinaga Y."/>
            <person name="Martin F.M."/>
            <person name="Grigoriev I.V."/>
            <person name="Hibbett D.S."/>
        </authorList>
    </citation>
    <scope>NUCLEOTIDE SEQUENCE [LARGE SCALE GENOMIC DNA]</scope>
    <source>
        <strain evidence="1 2">CBS 109695</strain>
    </source>
</reference>
<name>A0A166R5Y3_9AGAM</name>